<feature type="region of interest" description="Disordered" evidence="2">
    <location>
        <begin position="53"/>
        <end position="77"/>
    </location>
</feature>
<organism evidence="4 5">
    <name type="scientific">Bursaphelenchus xylophilus</name>
    <name type="common">Pinewood nematode worm</name>
    <name type="synonym">Aphelenchoides xylophilus</name>
    <dbReference type="NCBI Taxonomy" id="6326"/>
    <lineage>
        <taxon>Eukaryota</taxon>
        <taxon>Metazoa</taxon>
        <taxon>Ecdysozoa</taxon>
        <taxon>Nematoda</taxon>
        <taxon>Chromadorea</taxon>
        <taxon>Rhabditida</taxon>
        <taxon>Tylenchina</taxon>
        <taxon>Tylenchomorpha</taxon>
        <taxon>Aphelenchoidea</taxon>
        <taxon>Aphelenchoididae</taxon>
        <taxon>Bursaphelenchus</taxon>
    </lineage>
</organism>
<evidence type="ECO:0000259" key="3">
    <source>
        <dbReference type="Pfam" id="PF00625"/>
    </source>
</evidence>
<protein>
    <submittedName>
        <fullName evidence="5">GuKc domain-containing protein</fullName>
    </submittedName>
</protein>
<dbReference type="PANTHER" id="PTHR23117">
    <property type="entry name" value="GUANYLATE KINASE-RELATED"/>
    <property type="match status" value="1"/>
</dbReference>
<accession>A0A1I7S142</accession>
<dbReference type="InterPro" id="IPR008145">
    <property type="entry name" value="GK/Ca_channel_bsu"/>
</dbReference>
<dbReference type="GO" id="GO:0005829">
    <property type="term" value="C:cytosol"/>
    <property type="evidence" value="ECO:0007669"/>
    <property type="project" value="TreeGrafter"/>
</dbReference>
<proteinExistence type="predicted"/>
<dbReference type="WBParaSite" id="BXY_0671700.1">
    <property type="protein sequence ID" value="BXY_0671700.1"/>
    <property type="gene ID" value="BXY_0671700"/>
</dbReference>
<dbReference type="eggNOG" id="KOG0707">
    <property type="taxonomic scope" value="Eukaryota"/>
</dbReference>
<dbReference type="Pfam" id="PF00625">
    <property type="entry name" value="Guanylate_kin"/>
    <property type="match status" value="1"/>
</dbReference>
<dbReference type="GO" id="GO:0004385">
    <property type="term" value="F:GMP kinase activity"/>
    <property type="evidence" value="ECO:0007669"/>
    <property type="project" value="TreeGrafter"/>
</dbReference>
<name>A0A1I7S142_BURXY</name>
<sequence>MRTSFHDYIPQKKANVSALSRDFWFNFLRKKGKNFWVNWVGNGYKVLEKRLRDRGTETEQSIQDRLRHAREDNEAAEKEPGLFDKIIVNDQLDRAYEEFISAIKEELDLYEALKKEAAAEKPAEP</sequence>
<evidence type="ECO:0000313" key="4">
    <source>
        <dbReference type="Proteomes" id="UP000095284"/>
    </source>
</evidence>
<dbReference type="Gene3D" id="3.40.50.300">
    <property type="entry name" value="P-loop containing nucleotide triphosphate hydrolases"/>
    <property type="match status" value="1"/>
</dbReference>
<evidence type="ECO:0000313" key="5">
    <source>
        <dbReference type="WBParaSite" id="BXY_0671700.1"/>
    </source>
</evidence>
<evidence type="ECO:0000256" key="2">
    <source>
        <dbReference type="SAM" id="MobiDB-lite"/>
    </source>
</evidence>
<keyword evidence="1" id="KW-0808">Transferase</keyword>
<feature type="domain" description="Guanylate kinase/L-type calcium channel beta subunit" evidence="3">
    <location>
        <begin position="45"/>
        <end position="105"/>
    </location>
</feature>
<dbReference type="PANTHER" id="PTHR23117:SF13">
    <property type="entry name" value="GUANYLATE KINASE"/>
    <property type="match status" value="1"/>
</dbReference>
<dbReference type="Proteomes" id="UP000095284">
    <property type="component" value="Unplaced"/>
</dbReference>
<dbReference type="InterPro" id="IPR027417">
    <property type="entry name" value="P-loop_NTPase"/>
</dbReference>
<evidence type="ECO:0000256" key="1">
    <source>
        <dbReference type="ARBA" id="ARBA00022679"/>
    </source>
</evidence>
<dbReference type="AlphaFoldDB" id="A0A1I7S142"/>
<reference evidence="5" key="1">
    <citation type="submission" date="2016-11" db="UniProtKB">
        <authorList>
            <consortium name="WormBaseParasite"/>
        </authorList>
    </citation>
    <scope>IDENTIFICATION</scope>
</reference>
<dbReference type="SUPFAM" id="SSF52540">
    <property type="entry name" value="P-loop containing nucleoside triphosphate hydrolases"/>
    <property type="match status" value="1"/>
</dbReference>